<proteinExistence type="predicted"/>
<gene>
    <name evidence="1" type="ORF">g.2160</name>
    <name evidence="2" type="ORF">g.2161</name>
</gene>
<dbReference type="AlphaFoldDB" id="A0A1B6G1M9"/>
<dbReference type="EMBL" id="GECZ01005064">
    <property type="protein sequence ID" value="JAS64705.1"/>
    <property type="molecule type" value="Transcribed_RNA"/>
</dbReference>
<protein>
    <submittedName>
        <fullName evidence="1">Uncharacterized protein</fullName>
    </submittedName>
</protein>
<evidence type="ECO:0000313" key="1">
    <source>
        <dbReference type="EMBL" id="JAS56330.1"/>
    </source>
</evidence>
<evidence type="ECO:0000313" key="2">
    <source>
        <dbReference type="EMBL" id="JAS64705.1"/>
    </source>
</evidence>
<organism evidence="1">
    <name type="scientific">Cuerna arida</name>
    <dbReference type="NCBI Taxonomy" id="1464854"/>
    <lineage>
        <taxon>Eukaryota</taxon>
        <taxon>Metazoa</taxon>
        <taxon>Ecdysozoa</taxon>
        <taxon>Arthropoda</taxon>
        <taxon>Hexapoda</taxon>
        <taxon>Insecta</taxon>
        <taxon>Pterygota</taxon>
        <taxon>Neoptera</taxon>
        <taxon>Paraneoptera</taxon>
        <taxon>Hemiptera</taxon>
        <taxon>Auchenorrhyncha</taxon>
        <taxon>Membracoidea</taxon>
        <taxon>Cicadellidae</taxon>
        <taxon>Cicadellinae</taxon>
        <taxon>Proconiini</taxon>
        <taxon>Cuerna</taxon>
    </lineage>
</organism>
<sequence>MMDCRARKKTIQCDDRVAILSVYKQIKKCHPKENVTFWVRKTSELTAVSQRSIYRFRKEESQGQILIPRKTRRNVEYQTSRRLKYDGYVTRTIIRKVESFFAENSSPTLSSILQRVNDDPKLPTFKRTTLWRLLKENGFLFEKNNRRSILSSPFKDDRLKKYSQRDESNKVFEINNQNIDNCDIDTEPPLIVLISESSSAEPTPTDYSSKS</sequence>
<accession>A0A1B6G1M9</accession>
<dbReference type="EMBL" id="GECZ01013439">
    <property type="protein sequence ID" value="JAS56330.1"/>
    <property type="molecule type" value="Transcribed_RNA"/>
</dbReference>
<reference evidence="1" key="1">
    <citation type="submission" date="2015-11" db="EMBL/GenBank/DDBJ databases">
        <title>De novo transcriptome assembly of four potential Pierce s Disease insect vectors from Arizona vineyards.</title>
        <authorList>
            <person name="Tassone E.E."/>
        </authorList>
    </citation>
    <scope>NUCLEOTIDE SEQUENCE</scope>
</reference>
<name>A0A1B6G1M9_9HEMI</name>